<dbReference type="InterPro" id="IPR005467">
    <property type="entry name" value="His_kinase_dom"/>
</dbReference>
<organism evidence="17 18">
    <name type="scientific">Caulobacter henricii</name>
    <dbReference type="NCBI Taxonomy" id="69395"/>
    <lineage>
        <taxon>Bacteria</taxon>
        <taxon>Pseudomonadati</taxon>
        <taxon>Pseudomonadota</taxon>
        <taxon>Alphaproteobacteria</taxon>
        <taxon>Caulobacterales</taxon>
        <taxon>Caulobacteraceae</taxon>
        <taxon>Caulobacter</taxon>
    </lineage>
</organism>
<feature type="domain" description="Histidine kinase" evidence="15">
    <location>
        <begin position="205"/>
        <end position="422"/>
    </location>
</feature>
<dbReference type="Pfam" id="PF02518">
    <property type="entry name" value="HATPase_c"/>
    <property type="match status" value="1"/>
</dbReference>
<dbReference type="GO" id="GO:0000155">
    <property type="term" value="F:phosphorelay sensor kinase activity"/>
    <property type="evidence" value="ECO:0007669"/>
    <property type="project" value="InterPro"/>
</dbReference>
<dbReference type="Gene3D" id="3.40.50.2300">
    <property type="match status" value="1"/>
</dbReference>
<keyword evidence="8 17" id="KW-0418">Kinase</keyword>
<dbReference type="SMART" id="SM00448">
    <property type="entry name" value="REC"/>
    <property type="match status" value="1"/>
</dbReference>
<keyword evidence="4 13" id="KW-0597">Phosphoprotein</keyword>
<dbReference type="InterPro" id="IPR003661">
    <property type="entry name" value="HisK_dim/P_dom"/>
</dbReference>
<dbReference type="GO" id="GO:0016020">
    <property type="term" value="C:membrane"/>
    <property type="evidence" value="ECO:0007669"/>
    <property type="project" value="UniProtKB-SubCell"/>
</dbReference>
<dbReference type="EC" id="2.7.13.3" evidence="3"/>
<evidence type="ECO:0000256" key="13">
    <source>
        <dbReference type="PROSITE-ProRule" id="PRU00169"/>
    </source>
</evidence>
<evidence type="ECO:0000256" key="3">
    <source>
        <dbReference type="ARBA" id="ARBA00012438"/>
    </source>
</evidence>
<comment type="catalytic activity">
    <reaction evidence="1">
        <text>ATP + protein L-histidine = ADP + protein N-phospho-L-histidine.</text>
        <dbReference type="EC" id="2.7.13.3"/>
    </reaction>
</comment>
<feature type="transmembrane region" description="Helical" evidence="14">
    <location>
        <begin position="76"/>
        <end position="99"/>
    </location>
</feature>
<evidence type="ECO:0000259" key="16">
    <source>
        <dbReference type="PROSITE" id="PS50110"/>
    </source>
</evidence>
<reference evidence="17 18" key="1">
    <citation type="submission" date="2015-10" db="EMBL/GenBank/DDBJ databases">
        <title>Conservation of the essential genome among Caulobacter and Brevundimonas species.</title>
        <authorList>
            <person name="Scott D."/>
            <person name="Ely B."/>
        </authorList>
    </citation>
    <scope>NUCLEOTIDE SEQUENCE [LARGE SCALE GENOMIC DNA]</scope>
    <source>
        <strain evidence="17 18">CB4</strain>
    </source>
</reference>
<accession>A0A0P0NXR0</accession>
<evidence type="ECO:0000256" key="5">
    <source>
        <dbReference type="ARBA" id="ARBA00022679"/>
    </source>
</evidence>
<keyword evidence="6 14" id="KW-0812">Transmembrane</keyword>
<dbReference type="FunFam" id="3.30.565.10:FF:000010">
    <property type="entry name" value="Sensor histidine kinase RcsC"/>
    <property type="match status" value="1"/>
</dbReference>
<dbReference type="Pfam" id="PF00072">
    <property type="entry name" value="Response_reg"/>
    <property type="match status" value="1"/>
</dbReference>
<dbReference type="FunFam" id="1.10.287.130:FF:000004">
    <property type="entry name" value="Ethylene receptor 1"/>
    <property type="match status" value="1"/>
</dbReference>
<feature type="transmembrane region" description="Helical" evidence="14">
    <location>
        <begin position="47"/>
        <end position="64"/>
    </location>
</feature>
<feature type="transmembrane region" description="Helical" evidence="14">
    <location>
        <begin position="105"/>
        <end position="123"/>
    </location>
</feature>
<feature type="modified residue" description="4-aspartylphosphate" evidence="13">
    <location>
        <position position="491"/>
    </location>
</feature>
<dbReference type="SUPFAM" id="SSF52172">
    <property type="entry name" value="CheY-like"/>
    <property type="match status" value="1"/>
</dbReference>
<evidence type="ECO:0000256" key="2">
    <source>
        <dbReference type="ARBA" id="ARBA00004370"/>
    </source>
</evidence>
<dbReference type="SUPFAM" id="SSF47384">
    <property type="entry name" value="Homodimeric domain of signal transducing histidine kinase"/>
    <property type="match status" value="1"/>
</dbReference>
<evidence type="ECO:0000256" key="10">
    <source>
        <dbReference type="ARBA" id="ARBA00022989"/>
    </source>
</evidence>
<evidence type="ECO:0000313" key="17">
    <source>
        <dbReference type="EMBL" id="ALL12433.1"/>
    </source>
</evidence>
<dbReference type="InterPro" id="IPR036097">
    <property type="entry name" value="HisK_dim/P_sf"/>
</dbReference>
<dbReference type="CDD" id="cd16922">
    <property type="entry name" value="HATPase_EvgS-ArcB-TorS-like"/>
    <property type="match status" value="1"/>
</dbReference>
<dbReference type="EMBL" id="CP013002">
    <property type="protein sequence ID" value="ALL12433.1"/>
    <property type="molecule type" value="Genomic_DNA"/>
</dbReference>
<dbReference type="PANTHER" id="PTHR45339">
    <property type="entry name" value="HYBRID SIGNAL TRANSDUCTION HISTIDINE KINASE J"/>
    <property type="match status" value="1"/>
</dbReference>
<evidence type="ECO:0000259" key="15">
    <source>
        <dbReference type="PROSITE" id="PS50109"/>
    </source>
</evidence>
<evidence type="ECO:0000256" key="11">
    <source>
        <dbReference type="ARBA" id="ARBA00023012"/>
    </source>
</evidence>
<dbReference type="GO" id="GO:0005524">
    <property type="term" value="F:ATP binding"/>
    <property type="evidence" value="ECO:0007669"/>
    <property type="project" value="UniProtKB-KW"/>
</dbReference>
<evidence type="ECO:0000256" key="9">
    <source>
        <dbReference type="ARBA" id="ARBA00022840"/>
    </source>
</evidence>
<evidence type="ECO:0000256" key="14">
    <source>
        <dbReference type="SAM" id="Phobius"/>
    </source>
</evidence>
<keyword evidence="18" id="KW-1185">Reference proteome</keyword>
<dbReference type="Proteomes" id="UP000056905">
    <property type="component" value="Chromosome"/>
</dbReference>
<dbReference type="InterPro" id="IPR004358">
    <property type="entry name" value="Sig_transdc_His_kin-like_C"/>
</dbReference>
<keyword evidence="9" id="KW-0067">ATP-binding</keyword>
<feature type="domain" description="Response regulatory" evidence="16">
    <location>
        <begin position="442"/>
        <end position="559"/>
    </location>
</feature>
<evidence type="ECO:0000256" key="12">
    <source>
        <dbReference type="ARBA" id="ARBA00023136"/>
    </source>
</evidence>
<dbReference type="InterPro" id="IPR011006">
    <property type="entry name" value="CheY-like_superfamily"/>
</dbReference>
<evidence type="ECO:0000256" key="7">
    <source>
        <dbReference type="ARBA" id="ARBA00022741"/>
    </source>
</evidence>
<dbReference type="InterPro" id="IPR003594">
    <property type="entry name" value="HATPase_dom"/>
</dbReference>
<dbReference type="SUPFAM" id="SSF55874">
    <property type="entry name" value="ATPase domain of HSP90 chaperone/DNA topoisomerase II/histidine kinase"/>
    <property type="match status" value="1"/>
</dbReference>
<dbReference type="Gene3D" id="1.10.287.130">
    <property type="match status" value="1"/>
</dbReference>
<dbReference type="PANTHER" id="PTHR45339:SF1">
    <property type="entry name" value="HYBRID SIGNAL TRANSDUCTION HISTIDINE KINASE J"/>
    <property type="match status" value="1"/>
</dbReference>
<dbReference type="PROSITE" id="PS50109">
    <property type="entry name" value="HIS_KIN"/>
    <property type="match status" value="1"/>
</dbReference>
<evidence type="ECO:0000256" key="8">
    <source>
        <dbReference type="ARBA" id="ARBA00022777"/>
    </source>
</evidence>
<proteinExistence type="predicted"/>
<dbReference type="CDD" id="cd00082">
    <property type="entry name" value="HisKA"/>
    <property type="match status" value="1"/>
</dbReference>
<dbReference type="Pfam" id="PF00512">
    <property type="entry name" value="HisKA"/>
    <property type="match status" value="1"/>
</dbReference>
<dbReference type="SMART" id="SM00388">
    <property type="entry name" value="HisKA"/>
    <property type="match status" value="1"/>
</dbReference>
<dbReference type="STRING" id="69395.AQ619_03180"/>
<comment type="subcellular location">
    <subcellularLocation>
        <location evidence="2">Membrane</location>
    </subcellularLocation>
</comment>
<dbReference type="PRINTS" id="PR00344">
    <property type="entry name" value="BCTRLSENSOR"/>
</dbReference>
<keyword evidence="5" id="KW-0808">Transferase</keyword>
<dbReference type="OrthoDB" id="9801651at2"/>
<dbReference type="RefSeq" id="WP_062151229.1">
    <property type="nucleotide sequence ID" value="NZ_CP013002.1"/>
</dbReference>
<gene>
    <name evidence="17" type="ORF">AQ619_03180</name>
</gene>
<keyword evidence="12 14" id="KW-0472">Membrane</keyword>
<evidence type="ECO:0000256" key="6">
    <source>
        <dbReference type="ARBA" id="ARBA00022692"/>
    </source>
</evidence>
<evidence type="ECO:0000256" key="1">
    <source>
        <dbReference type="ARBA" id="ARBA00000085"/>
    </source>
</evidence>
<dbReference type="InterPro" id="IPR001789">
    <property type="entry name" value="Sig_transdc_resp-reg_receiver"/>
</dbReference>
<dbReference type="CDD" id="cd17546">
    <property type="entry name" value="REC_hyHK_CKI1_RcsC-like"/>
    <property type="match status" value="1"/>
</dbReference>
<sequence>MGLREFLNDGLNGAALEMGRRSASARLAATALAGGLLAFHFGPMACLAWLAVIGVLEGLLRILHRYVTAHPEQLIVPLRLGIPAAYSMAWATMAGLSWAHGPPSMKFAAILFLFGLMLDALKYSAISRSVLLAMAPPPFIALTVAPLLAGGFKAWDLAVVAITLAALLAYFLDTSRRVRANAVALEQAQAQATEANRAKSAFVAMMSHELRTPMNGVLGLAHALGTTRLDARQADYLEMIIQSGDGLMTILNDILDLSKVEAGKLELEAEPFEIRRLASQIHLVWSQTAQQKGLVLTLDVAPGTPTWLLGDPMRVRQILLNLVSNALKFTEVGRIEIRIAPGEAGGVDITVVDTGVGLSVEQQVTLFSPFSQGDRSTARRFGGTGLGLAISRHLAQLMGGQITVTSAPGQGSAFRVHLALTPAQAPAALEPAGPALTVEGVRVLVVDDNRVNQMVARAILESAGIVVETANDGRQALARLRVENFDVVLMDVHMPEMDGVEAVRRIRAGEGGRPDIPILALTADAMAGEAERLLAQGFDDAHPKPIQPAGLLAAVARMSRSSTEPDGPAGPVHFAPI</sequence>
<keyword evidence="10 14" id="KW-1133">Transmembrane helix</keyword>
<dbReference type="AlphaFoldDB" id="A0A0P0NXR0"/>
<keyword evidence="7" id="KW-0547">Nucleotide-binding</keyword>
<dbReference type="InterPro" id="IPR036890">
    <property type="entry name" value="HATPase_C_sf"/>
</dbReference>
<evidence type="ECO:0000313" key="18">
    <source>
        <dbReference type="Proteomes" id="UP000056905"/>
    </source>
</evidence>
<protein>
    <recommendedName>
        <fullName evidence="3">histidine kinase</fullName>
        <ecNumber evidence="3">2.7.13.3</ecNumber>
    </recommendedName>
</protein>
<dbReference type="PROSITE" id="PS50110">
    <property type="entry name" value="RESPONSE_REGULATORY"/>
    <property type="match status" value="1"/>
</dbReference>
<dbReference type="SMART" id="SM00387">
    <property type="entry name" value="HATPase_c"/>
    <property type="match status" value="1"/>
</dbReference>
<dbReference type="Gene3D" id="3.30.565.10">
    <property type="entry name" value="Histidine kinase-like ATPase, C-terminal domain"/>
    <property type="match status" value="1"/>
</dbReference>
<keyword evidence="11" id="KW-0902">Two-component regulatory system</keyword>
<evidence type="ECO:0000256" key="4">
    <source>
        <dbReference type="ARBA" id="ARBA00022553"/>
    </source>
</evidence>
<feature type="transmembrane region" description="Helical" evidence="14">
    <location>
        <begin position="154"/>
        <end position="172"/>
    </location>
</feature>
<dbReference type="KEGG" id="chq:AQ619_03180"/>
<feature type="transmembrane region" description="Helical" evidence="14">
    <location>
        <begin position="130"/>
        <end position="148"/>
    </location>
</feature>
<name>A0A0P0NXR0_9CAUL</name>